<dbReference type="EMBL" id="JBBPFD010000273">
    <property type="protein sequence ID" value="KAK7879429.1"/>
    <property type="molecule type" value="Genomic_DNA"/>
</dbReference>
<protein>
    <recommendedName>
        <fullName evidence="5">C2H2-type domain-containing protein</fullName>
    </recommendedName>
</protein>
<sequence length="278" mass="32448">MSKGEILKAFVNERLTAAAEEIFAQFERTIVEYEEELRRVKDKYRRKNELLLQEQPRQKILLLIADRPPIVPFIQPIKPIEVFQVPVPESFVCVKTEEPEPETQTDEQKDEIQEEEEEEESMEESEIEGESDIGDEDIHFHNYTDRDKFSGMNDENLIAPLSCSDADETKGSLNQIINNNTSAQNSGASSETRPCQRNRTKNSVLFALKCLRTCADTFKFTPARNLTSVRSAQRRFPRKFNLEVHKNRRHTKDTPYSCQMCQKSFRTMEEHDEEMCRF</sequence>
<feature type="compositionally biased region" description="Acidic residues" evidence="2">
    <location>
        <begin position="112"/>
        <end position="135"/>
    </location>
</feature>
<evidence type="ECO:0000256" key="2">
    <source>
        <dbReference type="SAM" id="MobiDB-lite"/>
    </source>
</evidence>
<proteinExistence type="predicted"/>
<evidence type="ECO:0000256" key="1">
    <source>
        <dbReference type="SAM" id="Coils"/>
    </source>
</evidence>
<dbReference type="InterPro" id="IPR036236">
    <property type="entry name" value="Znf_C2H2_sf"/>
</dbReference>
<dbReference type="AlphaFoldDB" id="A0AAW0MFZ3"/>
<evidence type="ECO:0000313" key="4">
    <source>
        <dbReference type="Proteomes" id="UP001460270"/>
    </source>
</evidence>
<feature type="coiled-coil region" evidence="1">
    <location>
        <begin position="16"/>
        <end position="54"/>
    </location>
</feature>
<dbReference type="Proteomes" id="UP001460270">
    <property type="component" value="Unassembled WGS sequence"/>
</dbReference>
<evidence type="ECO:0000313" key="3">
    <source>
        <dbReference type="EMBL" id="KAK7879429.1"/>
    </source>
</evidence>
<accession>A0AAW0MFZ3</accession>
<gene>
    <name evidence="3" type="ORF">WMY93_033864</name>
</gene>
<feature type="region of interest" description="Disordered" evidence="2">
    <location>
        <begin position="96"/>
        <end position="138"/>
    </location>
</feature>
<keyword evidence="4" id="KW-1185">Reference proteome</keyword>
<organism evidence="3 4">
    <name type="scientific">Mugilogobius chulae</name>
    <name type="common">yellowstripe goby</name>
    <dbReference type="NCBI Taxonomy" id="88201"/>
    <lineage>
        <taxon>Eukaryota</taxon>
        <taxon>Metazoa</taxon>
        <taxon>Chordata</taxon>
        <taxon>Craniata</taxon>
        <taxon>Vertebrata</taxon>
        <taxon>Euteleostomi</taxon>
        <taxon>Actinopterygii</taxon>
        <taxon>Neopterygii</taxon>
        <taxon>Teleostei</taxon>
        <taxon>Neoteleostei</taxon>
        <taxon>Acanthomorphata</taxon>
        <taxon>Gobiaria</taxon>
        <taxon>Gobiiformes</taxon>
        <taxon>Gobioidei</taxon>
        <taxon>Gobiidae</taxon>
        <taxon>Gobionellinae</taxon>
        <taxon>Mugilogobius</taxon>
    </lineage>
</organism>
<keyword evidence="1" id="KW-0175">Coiled coil</keyword>
<name>A0AAW0MFZ3_9GOBI</name>
<comment type="caution">
    <text evidence="3">The sequence shown here is derived from an EMBL/GenBank/DDBJ whole genome shotgun (WGS) entry which is preliminary data.</text>
</comment>
<reference evidence="4" key="1">
    <citation type="submission" date="2024-04" db="EMBL/GenBank/DDBJ databases">
        <title>Salinicola lusitanus LLJ914,a marine bacterium isolated from the Okinawa Trough.</title>
        <authorList>
            <person name="Li J."/>
        </authorList>
    </citation>
    <scope>NUCLEOTIDE SEQUENCE [LARGE SCALE GENOMIC DNA]</scope>
</reference>
<evidence type="ECO:0008006" key="5">
    <source>
        <dbReference type="Google" id="ProtNLM"/>
    </source>
</evidence>
<dbReference type="SUPFAM" id="SSF57667">
    <property type="entry name" value="beta-beta-alpha zinc fingers"/>
    <property type="match status" value="1"/>
</dbReference>
<dbReference type="Gene3D" id="3.30.160.60">
    <property type="entry name" value="Classic Zinc Finger"/>
    <property type="match status" value="1"/>
</dbReference>